<evidence type="ECO:0000313" key="3">
    <source>
        <dbReference type="EMBL" id="WAR42996.1"/>
    </source>
</evidence>
<proteinExistence type="predicted"/>
<gene>
    <name evidence="2" type="ORF">NM686_011265</name>
    <name evidence="3" type="ORF">NM686_011330</name>
</gene>
<keyword evidence="4" id="KW-1185">Reference proteome</keyword>
<keyword evidence="1" id="KW-0812">Transmembrane</keyword>
<dbReference type="EMBL" id="CP113517">
    <property type="protein sequence ID" value="WAR42996.1"/>
    <property type="molecule type" value="Genomic_DNA"/>
</dbReference>
<accession>A0ABY7GEY2</accession>
<reference evidence="3" key="1">
    <citation type="submission" date="2022-11" db="EMBL/GenBank/DDBJ databases">
        <title>Methylomonas rapida sp. nov., Carotenoid-Producing Obligate Methanotrophs with High Growth Characteristics and Biotechnological Potential.</title>
        <authorList>
            <person name="Tikhonova E.N."/>
            <person name="Suleimanov R.Z."/>
            <person name="Miroshnikov K."/>
            <person name="Oshkin I.Y."/>
            <person name="Belova S.E."/>
            <person name="Danilova O.V."/>
            <person name="Ashikhmin A."/>
            <person name="Konopkin A."/>
            <person name="But S.Y."/>
            <person name="Khmelenina V.N."/>
            <person name="Kuznetsov N."/>
            <person name="Pimenov N.V."/>
            <person name="Dedysh S.N."/>
        </authorList>
    </citation>
    <scope>NUCLEOTIDE SEQUENCE</scope>
    <source>
        <strain evidence="3">MP1</strain>
    </source>
</reference>
<organism evidence="3 4">
    <name type="scientific">Methylomonas rapida</name>
    <dbReference type="NCBI Taxonomy" id="2963939"/>
    <lineage>
        <taxon>Bacteria</taxon>
        <taxon>Pseudomonadati</taxon>
        <taxon>Pseudomonadota</taxon>
        <taxon>Gammaproteobacteria</taxon>
        <taxon>Methylococcales</taxon>
        <taxon>Methylococcaceae</taxon>
        <taxon>Methylomonas</taxon>
    </lineage>
</organism>
<feature type="transmembrane region" description="Helical" evidence="1">
    <location>
        <begin position="16"/>
        <end position="41"/>
    </location>
</feature>
<keyword evidence="1" id="KW-1133">Transmembrane helix</keyword>
<name>A0ABY7GEY2_9GAMM</name>
<evidence type="ECO:0000256" key="1">
    <source>
        <dbReference type="SAM" id="Phobius"/>
    </source>
</evidence>
<evidence type="ECO:0000313" key="4">
    <source>
        <dbReference type="Proteomes" id="UP001162780"/>
    </source>
</evidence>
<dbReference type="EMBL" id="CP113517">
    <property type="protein sequence ID" value="WAR42983.1"/>
    <property type="molecule type" value="Genomic_DNA"/>
</dbReference>
<evidence type="ECO:0000313" key="2">
    <source>
        <dbReference type="EMBL" id="WAR42983.1"/>
    </source>
</evidence>
<protein>
    <submittedName>
        <fullName evidence="3">Uncharacterized protein</fullName>
    </submittedName>
</protein>
<dbReference type="Proteomes" id="UP001162780">
    <property type="component" value="Chromosome"/>
</dbReference>
<dbReference type="RefSeq" id="WP_255187966.1">
    <property type="nucleotide sequence ID" value="NZ_CP113517.1"/>
</dbReference>
<keyword evidence="1" id="KW-0472">Membrane</keyword>
<sequence>MNECLSAIDIAVQGSYLAGIFIGLVIAFVVGRVTGYFLPFLELYLHDQRLKRGLVCHCDECEERPRSGIDN</sequence>